<keyword evidence="1 5" id="KW-0949">S-adenosyl-L-methionine</keyword>
<evidence type="ECO:0000256" key="3">
    <source>
        <dbReference type="ARBA" id="ARBA00023004"/>
    </source>
</evidence>
<dbReference type="InterPro" id="IPR040085">
    <property type="entry name" value="MJ0674-like"/>
</dbReference>
<dbReference type="SFLD" id="SFLDG01099">
    <property type="entry name" value="Uncharacterised_Radical_SAM_Su"/>
    <property type="match status" value="1"/>
</dbReference>
<evidence type="ECO:0000256" key="4">
    <source>
        <dbReference type="ARBA" id="ARBA00023014"/>
    </source>
</evidence>
<dbReference type="PANTHER" id="PTHR43075:SF1">
    <property type="entry name" value="FORMATE LYASE ACTIVATING ENZYME, PUTATIVE (AFU_ORTHOLOGUE AFUA_2G15630)-RELATED"/>
    <property type="match status" value="1"/>
</dbReference>
<dbReference type="SFLD" id="SFLDS00029">
    <property type="entry name" value="Radical_SAM"/>
    <property type="match status" value="1"/>
</dbReference>
<name>A5G3U4_GEOUR</name>
<dbReference type="PANTHER" id="PTHR43075">
    <property type="entry name" value="FORMATE LYASE ACTIVATING ENZYME, PUTATIVE (AFU_ORTHOLOGUE AFUA_2G15630)-RELATED"/>
    <property type="match status" value="1"/>
</dbReference>
<dbReference type="GO" id="GO:0051536">
    <property type="term" value="F:iron-sulfur cluster binding"/>
    <property type="evidence" value="ECO:0007669"/>
    <property type="project" value="UniProtKB-KW"/>
</dbReference>
<evidence type="ECO:0000256" key="2">
    <source>
        <dbReference type="ARBA" id="ARBA00022723"/>
    </source>
</evidence>
<keyword evidence="8" id="KW-1185">Reference proteome</keyword>
<evidence type="ECO:0000256" key="5">
    <source>
        <dbReference type="PIRSR" id="PIRSR004869-50"/>
    </source>
</evidence>
<dbReference type="InterPro" id="IPR013785">
    <property type="entry name" value="Aldolase_TIM"/>
</dbReference>
<dbReference type="KEGG" id="gur:Gura_2282"/>
<evidence type="ECO:0000313" key="8">
    <source>
        <dbReference type="Proteomes" id="UP000006695"/>
    </source>
</evidence>
<feature type="domain" description="Radical SAM core" evidence="6">
    <location>
        <begin position="87"/>
        <end position="218"/>
    </location>
</feature>
<feature type="binding site" evidence="5">
    <location>
        <position position="92"/>
    </location>
    <ligand>
        <name>[4Fe-4S] cluster</name>
        <dbReference type="ChEBI" id="CHEBI:49883"/>
        <note>4Fe-4S-S-AdoMet</note>
    </ligand>
</feature>
<keyword evidence="4 5" id="KW-0411">Iron-sulfur</keyword>
<keyword evidence="2 5" id="KW-0479">Metal-binding</keyword>
<dbReference type="Pfam" id="PF04055">
    <property type="entry name" value="Radical_SAM"/>
    <property type="match status" value="1"/>
</dbReference>
<reference evidence="7 8" key="1">
    <citation type="submission" date="2007-05" db="EMBL/GenBank/DDBJ databases">
        <title>Complete sequence of Geobacter uraniireducens Rf4.</title>
        <authorList>
            <consortium name="US DOE Joint Genome Institute"/>
            <person name="Copeland A."/>
            <person name="Lucas S."/>
            <person name="Lapidus A."/>
            <person name="Barry K."/>
            <person name="Detter J.C."/>
            <person name="Glavina del Rio T."/>
            <person name="Hammon N."/>
            <person name="Israni S."/>
            <person name="Dalin E."/>
            <person name="Tice H."/>
            <person name="Pitluck S."/>
            <person name="Chertkov O."/>
            <person name="Brettin T."/>
            <person name="Bruce D."/>
            <person name="Han C."/>
            <person name="Schmutz J."/>
            <person name="Larimer F."/>
            <person name="Land M."/>
            <person name="Hauser L."/>
            <person name="Kyrpides N."/>
            <person name="Mikhailova N."/>
            <person name="Shelobolina E."/>
            <person name="Aklujkar M."/>
            <person name="Lovley D."/>
            <person name="Richardson P."/>
        </authorList>
    </citation>
    <scope>NUCLEOTIDE SEQUENCE [LARGE SCALE GENOMIC DNA]</scope>
    <source>
        <strain evidence="7 8">Rf4</strain>
    </source>
</reference>
<proteinExistence type="predicted"/>
<dbReference type="Gene3D" id="3.20.20.70">
    <property type="entry name" value="Aldolase class I"/>
    <property type="match status" value="1"/>
</dbReference>
<dbReference type="OrthoDB" id="9782387at2"/>
<evidence type="ECO:0000259" key="6">
    <source>
        <dbReference type="Pfam" id="PF04055"/>
    </source>
</evidence>
<evidence type="ECO:0000313" key="7">
    <source>
        <dbReference type="EMBL" id="ABQ26462.1"/>
    </source>
</evidence>
<dbReference type="EMBL" id="CP000698">
    <property type="protein sequence ID" value="ABQ26462.1"/>
    <property type="molecule type" value="Genomic_DNA"/>
</dbReference>
<dbReference type="STRING" id="351605.Gura_2282"/>
<dbReference type="GO" id="GO:0003824">
    <property type="term" value="F:catalytic activity"/>
    <property type="evidence" value="ECO:0007669"/>
    <property type="project" value="InterPro"/>
</dbReference>
<keyword evidence="3 5" id="KW-0408">Iron</keyword>
<organism evidence="7 8">
    <name type="scientific">Geotalea uraniireducens (strain Rf4)</name>
    <name type="common">Geobacter uraniireducens</name>
    <dbReference type="NCBI Taxonomy" id="351605"/>
    <lineage>
        <taxon>Bacteria</taxon>
        <taxon>Pseudomonadati</taxon>
        <taxon>Thermodesulfobacteriota</taxon>
        <taxon>Desulfuromonadia</taxon>
        <taxon>Geobacterales</taxon>
        <taxon>Geobacteraceae</taxon>
        <taxon>Geotalea</taxon>
    </lineage>
</organism>
<evidence type="ECO:0000256" key="1">
    <source>
        <dbReference type="ARBA" id="ARBA00022691"/>
    </source>
</evidence>
<dbReference type="Proteomes" id="UP000006695">
    <property type="component" value="Chromosome"/>
</dbReference>
<dbReference type="GO" id="GO:0046872">
    <property type="term" value="F:metal ion binding"/>
    <property type="evidence" value="ECO:0007669"/>
    <property type="project" value="UniProtKB-KW"/>
</dbReference>
<feature type="binding site" evidence="5">
    <location>
        <position position="96"/>
    </location>
    <ligand>
        <name>[4Fe-4S] cluster</name>
        <dbReference type="ChEBI" id="CHEBI:49883"/>
        <note>4Fe-4S-S-AdoMet</note>
    </ligand>
</feature>
<dbReference type="PIRSF" id="PIRSF004869">
    <property type="entry name" value="PflX_prd"/>
    <property type="match status" value="1"/>
</dbReference>
<dbReference type="RefSeq" id="WP_011939157.1">
    <property type="nucleotide sequence ID" value="NC_009483.1"/>
</dbReference>
<dbReference type="HOGENOM" id="CLU_062674_0_1_7"/>
<gene>
    <name evidence="7" type="ordered locus">Gura_2282</name>
</gene>
<dbReference type="InterPro" id="IPR016431">
    <property type="entry name" value="Pyrv-formate_lyase-activ_prd"/>
</dbReference>
<sequence length="313" mass="34975">MSPSPQKEPTIEPSYIRLHKSGELARRVEAFLEILADCTLCPWHCHVNRLEGEKGVCRVGALPMVSSYGPHFGEERPLVGVHGSGTIFLTYCNMKCVFCQNYDISHLGEGREVQVDELGEMMLSLWRQGCHNINFVTPSHQAAQILTALPYAIDRGLNIPLVYNCGGYEEPATLRLLDGIFDIYMPDFKYGDSATALLLSGIPHYVVTAKEALKEMHRQVGDLVMDERGIAVRGLLVRHLVLPAGLAGTRQVMEFIAREISPDTYVNIMDQYRPCFKASEHPSMNRRITSGEFEEAVAIAREEGIRRLDGITV</sequence>
<protein>
    <submittedName>
        <fullName evidence="7">Radical SAM domain protein</fullName>
    </submittedName>
</protein>
<dbReference type="InterPro" id="IPR058240">
    <property type="entry name" value="rSAM_sf"/>
</dbReference>
<feature type="binding site" evidence="5">
    <location>
        <position position="99"/>
    </location>
    <ligand>
        <name>[4Fe-4S] cluster</name>
        <dbReference type="ChEBI" id="CHEBI:49883"/>
        <note>4Fe-4S-S-AdoMet</note>
    </ligand>
</feature>
<dbReference type="AlphaFoldDB" id="A5G3U4"/>
<accession>A5G3U4</accession>
<dbReference type="InterPro" id="IPR007197">
    <property type="entry name" value="rSAM"/>
</dbReference>
<dbReference type="SUPFAM" id="SSF102114">
    <property type="entry name" value="Radical SAM enzymes"/>
    <property type="match status" value="1"/>
</dbReference>
<comment type="cofactor">
    <cofactor evidence="5">
        <name>[4Fe-4S] cluster</name>
        <dbReference type="ChEBI" id="CHEBI:49883"/>
    </cofactor>
    <text evidence="5">Binds 1 [4Fe-4S] cluster. The cluster is coordinated with 3 cysteines and an exchangeable S-adenosyl-L-methionine.</text>
</comment>